<proteinExistence type="predicted"/>
<dbReference type="STRING" id="5599.A0A177DYQ5"/>
<keyword evidence="3" id="KW-1185">Reference proteome</keyword>
<dbReference type="RefSeq" id="XP_018390047.1">
    <property type="nucleotide sequence ID" value="XM_018524320.1"/>
</dbReference>
<dbReference type="InterPro" id="IPR015797">
    <property type="entry name" value="NUDIX_hydrolase-like_dom_sf"/>
</dbReference>
<evidence type="ECO:0000313" key="2">
    <source>
        <dbReference type="EMBL" id="OAG24626.1"/>
    </source>
</evidence>
<sequence>MDTIHFPDSLQEFAVSEAAYLRQHPEYDCLVTGSIVFNEEGKLLLVQRAAEERAFPDFWEIPGGKVDDSDQTILHAAARELKEEAGLDTIRILKKVTHFIFMDEKPGRRTTTWLKLVFEMSVQSADNVVLDPTEHQKFLFASEEEVVRDQVGDVKLKYISPANKDVKLEAFKQRRGEGCA</sequence>
<evidence type="ECO:0000259" key="1">
    <source>
        <dbReference type="PROSITE" id="PS51462"/>
    </source>
</evidence>
<dbReference type="Pfam" id="PF00293">
    <property type="entry name" value="NUDIX"/>
    <property type="match status" value="1"/>
</dbReference>
<dbReference type="AlphaFoldDB" id="A0A177DYQ5"/>
<dbReference type="PROSITE" id="PS51462">
    <property type="entry name" value="NUDIX"/>
    <property type="match status" value="1"/>
</dbReference>
<dbReference type="Gene3D" id="3.90.79.10">
    <property type="entry name" value="Nucleoside Triphosphate Pyrophosphohydrolase"/>
    <property type="match status" value="1"/>
</dbReference>
<dbReference type="OMA" id="DGFPNLW"/>
<organism evidence="2 3">
    <name type="scientific">Alternaria alternata</name>
    <name type="common">Alternaria rot fungus</name>
    <name type="synonym">Torula alternata</name>
    <dbReference type="NCBI Taxonomy" id="5599"/>
    <lineage>
        <taxon>Eukaryota</taxon>
        <taxon>Fungi</taxon>
        <taxon>Dikarya</taxon>
        <taxon>Ascomycota</taxon>
        <taxon>Pezizomycotina</taxon>
        <taxon>Dothideomycetes</taxon>
        <taxon>Pleosporomycetidae</taxon>
        <taxon>Pleosporales</taxon>
        <taxon>Pleosporineae</taxon>
        <taxon>Pleosporaceae</taxon>
        <taxon>Alternaria</taxon>
        <taxon>Alternaria sect. Alternaria</taxon>
        <taxon>Alternaria alternata complex</taxon>
    </lineage>
</organism>
<dbReference type="PANTHER" id="PTHR43736">
    <property type="entry name" value="ADP-RIBOSE PYROPHOSPHATASE"/>
    <property type="match status" value="1"/>
</dbReference>
<dbReference type="EMBL" id="KV441471">
    <property type="protein sequence ID" value="OAG24626.1"/>
    <property type="molecule type" value="Genomic_DNA"/>
</dbReference>
<dbReference type="Proteomes" id="UP000077248">
    <property type="component" value="Unassembled WGS sequence"/>
</dbReference>
<accession>A0A177DYQ5</accession>
<gene>
    <name evidence="2" type="ORF">CC77DRAFT_1016991</name>
</gene>
<name>A0A177DYQ5_ALTAL</name>
<dbReference type="PANTHER" id="PTHR43736:SF1">
    <property type="entry name" value="DIHYDRONEOPTERIN TRIPHOSPHATE DIPHOSPHATASE"/>
    <property type="match status" value="1"/>
</dbReference>
<feature type="domain" description="Nudix hydrolase" evidence="1">
    <location>
        <begin position="27"/>
        <end position="164"/>
    </location>
</feature>
<dbReference type="VEuPathDB" id="FungiDB:CC77DRAFT_1016991"/>
<dbReference type="SUPFAM" id="SSF55811">
    <property type="entry name" value="Nudix"/>
    <property type="match status" value="1"/>
</dbReference>
<protein>
    <recommendedName>
        <fullName evidence="1">Nudix hydrolase domain-containing protein</fullName>
    </recommendedName>
</protein>
<dbReference type="InterPro" id="IPR000086">
    <property type="entry name" value="NUDIX_hydrolase_dom"/>
</dbReference>
<dbReference type="GeneID" id="29109914"/>
<dbReference type="CDD" id="cd02883">
    <property type="entry name" value="NUDIX_Hydrolase"/>
    <property type="match status" value="1"/>
</dbReference>
<evidence type="ECO:0000313" key="3">
    <source>
        <dbReference type="Proteomes" id="UP000077248"/>
    </source>
</evidence>
<dbReference type="KEGG" id="aalt:CC77DRAFT_1016991"/>
<reference evidence="2 3" key="1">
    <citation type="submission" date="2016-05" db="EMBL/GenBank/DDBJ databases">
        <title>Comparative analysis of secretome profiles of manganese(II)-oxidizing ascomycete fungi.</title>
        <authorList>
            <consortium name="DOE Joint Genome Institute"/>
            <person name="Zeiner C.A."/>
            <person name="Purvine S.O."/>
            <person name="Zink E.M."/>
            <person name="Wu S."/>
            <person name="Pasa-Tolic L."/>
            <person name="Chaput D.L."/>
            <person name="Haridas S."/>
            <person name="Grigoriev I.V."/>
            <person name="Santelli C.M."/>
            <person name="Hansel C.M."/>
        </authorList>
    </citation>
    <scope>NUCLEOTIDE SEQUENCE [LARGE SCALE GENOMIC DNA]</scope>
    <source>
        <strain evidence="2 3">SRC1lrK2f</strain>
    </source>
</reference>